<evidence type="ECO:0008006" key="4">
    <source>
        <dbReference type="Google" id="ProtNLM"/>
    </source>
</evidence>
<dbReference type="RefSeq" id="WP_312031484.1">
    <property type="nucleotide sequence ID" value="NZ_CP051151.1"/>
</dbReference>
<evidence type="ECO:0000313" key="2">
    <source>
        <dbReference type="EMBL" id="QLY40637.1"/>
    </source>
</evidence>
<dbReference type="AlphaFoldDB" id="A0A7L6N5U7"/>
<keyword evidence="3" id="KW-1185">Reference proteome</keyword>
<organism evidence="2 3">
    <name type="scientific">Hujiaoplasma nucleasis</name>
    <dbReference type="NCBI Taxonomy" id="2725268"/>
    <lineage>
        <taxon>Bacteria</taxon>
        <taxon>Bacillati</taxon>
        <taxon>Mycoplasmatota</taxon>
        <taxon>Mollicutes</taxon>
        <taxon>Candidatus Izemoplasmatales</taxon>
        <taxon>Hujiaoplasmataceae</taxon>
        <taxon>Hujiaoplasma</taxon>
    </lineage>
</organism>
<feature type="transmembrane region" description="Helical" evidence="1">
    <location>
        <begin position="231"/>
        <end position="249"/>
    </location>
</feature>
<feature type="transmembrane region" description="Helical" evidence="1">
    <location>
        <begin position="12"/>
        <end position="35"/>
    </location>
</feature>
<keyword evidence="1" id="KW-0472">Membrane</keyword>
<sequence length="382" mass="41376">MKKNAVTKETYVVLGFFIFAFVIFSIEMGVANFLGTTIETGYYLLMNVALWIMGVAVLTGALAGVFSEFGIIALFNKLLRPVVRWVYRLPGVAGIGAISAYLSDNPAIISLYKEREFRKQFKDYQIPVLCNLGTSFGMGLVIAIAFLSLGQKYEGNFFLATGVGIIASIIGSIVSVRLLTHYSRKYYKIPKNDDPIKKATGEDLFRYTREGNTLNRLLEAALDGGKNGVEIGLQIIPGILIISTFIIILTNQPPLGGYTGAALEGVGWLPSIGKHLMFIFKPLFGFDSPEAIAFPLTSLGSAGAAIGFVDEFLSSGFIDVKDIAVFTAIGTTWSGYLSTHVGMMDSLDSRPLTSKAIFSHTIGGLVSGISANYLFILITLIF</sequence>
<feature type="transmembrane region" description="Helical" evidence="1">
    <location>
        <begin position="155"/>
        <end position="179"/>
    </location>
</feature>
<evidence type="ECO:0000256" key="1">
    <source>
        <dbReference type="SAM" id="Phobius"/>
    </source>
</evidence>
<proteinExistence type="predicted"/>
<feature type="transmembrane region" description="Helical" evidence="1">
    <location>
        <begin position="42"/>
        <end position="65"/>
    </location>
</feature>
<feature type="transmembrane region" description="Helical" evidence="1">
    <location>
        <begin position="292"/>
        <end position="313"/>
    </location>
</feature>
<keyword evidence="1" id="KW-0812">Transmembrane</keyword>
<feature type="transmembrane region" description="Helical" evidence="1">
    <location>
        <begin position="320"/>
        <end position="337"/>
    </location>
</feature>
<reference evidence="2 3" key="1">
    <citation type="submission" date="2020-04" db="EMBL/GenBank/DDBJ databases">
        <authorList>
            <person name="Zheng R.K."/>
            <person name="Sun C.M."/>
        </authorList>
    </citation>
    <scope>NUCLEOTIDE SEQUENCE [LARGE SCALE GENOMIC DNA]</scope>
    <source>
        <strain evidence="3">zrk29</strain>
    </source>
</reference>
<dbReference type="KEGG" id="tbk:HF295_07180"/>
<gene>
    <name evidence="2" type="ORF">HF295_07180</name>
</gene>
<protein>
    <recommendedName>
        <fullName evidence="4">Nucleoside recognition protein</fullName>
    </recommendedName>
</protein>
<keyword evidence="1" id="KW-1133">Transmembrane helix</keyword>
<feature type="transmembrane region" description="Helical" evidence="1">
    <location>
        <begin position="124"/>
        <end position="149"/>
    </location>
</feature>
<name>A0A7L6N5U7_9MOLU</name>
<accession>A0A7L6N5U7</accession>
<dbReference type="Proteomes" id="UP000512167">
    <property type="component" value="Chromosome"/>
</dbReference>
<evidence type="ECO:0000313" key="3">
    <source>
        <dbReference type="Proteomes" id="UP000512167"/>
    </source>
</evidence>
<dbReference type="EMBL" id="CP051151">
    <property type="protein sequence ID" value="QLY40637.1"/>
    <property type="molecule type" value="Genomic_DNA"/>
</dbReference>
<feature type="transmembrane region" description="Helical" evidence="1">
    <location>
        <begin position="357"/>
        <end position="381"/>
    </location>
</feature>